<dbReference type="Pfam" id="PF01266">
    <property type="entry name" value="DAO"/>
    <property type="match status" value="2"/>
</dbReference>
<feature type="domain" description="FAD dependent oxidoreductase" evidence="2">
    <location>
        <begin position="95"/>
        <end position="268"/>
    </location>
</feature>
<dbReference type="Gene3D" id="3.30.9.10">
    <property type="entry name" value="D-Amino Acid Oxidase, subunit A, domain 2"/>
    <property type="match status" value="1"/>
</dbReference>
<evidence type="ECO:0000256" key="1">
    <source>
        <dbReference type="ARBA" id="ARBA00023002"/>
    </source>
</evidence>
<sequence>MNITLIGGGIAGLILAYKAVSAGHAITLYEAGTIASGASGKALGVLVPVTGLNRPIDLLQREGISRWPALAQQLADETHTPLASFWRAWPSAPVPGTQQLNIATIFSILAQAIRAKSGIIHENQPIQNLDEVRPNADHVIVSAGYGTKALVNAPITISTGIAARFTGHIEDLIAQDNLFLCPDFIENEVLAGSVNWSLKEPHTGPIPPEKQDELLRRVHALAPHLQLKDIWLGNRPAQTPRTPLITSPEPNLHVVTALGKIGMGVSPALELPF</sequence>
<evidence type="ECO:0000313" key="4">
    <source>
        <dbReference type="Proteomes" id="UP000320948"/>
    </source>
</evidence>
<gene>
    <name evidence="3" type="ORF">DI628_06125</name>
</gene>
<keyword evidence="1" id="KW-0560">Oxidoreductase</keyword>
<reference evidence="3 4" key="1">
    <citation type="journal article" date="2017" name="Nat. Commun.">
        <title>In situ click chemistry generation of cyclooxygenase-2 inhibitors.</title>
        <authorList>
            <person name="Bhardwaj A."/>
            <person name="Kaur J."/>
            <person name="Wuest M."/>
            <person name="Wuest F."/>
        </authorList>
    </citation>
    <scope>NUCLEOTIDE SEQUENCE [LARGE SCALE GENOMIC DNA]</scope>
    <source>
        <strain evidence="3">S2_018_000_R2_106</strain>
    </source>
</reference>
<dbReference type="EMBL" id="VAFM01000002">
    <property type="protein sequence ID" value="TKW60477.1"/>
    <property type="molecule type" value="Genomic_DNA"/>
</dbReference>
<feature type="domain" description="FAD dependent oxidoreductase" evidence="2">
    <location>
        <begin position="5"/>
        <end position="75"/>
    </location>
</feature>
<accession>A0A6N4R8C5</accession>
<dbReference type="InterPro" id="IPR036188">
    <property type="entry name" value="FAD/NAD-bd_sf"/>
</dbReference>
<dbReference type="Gene3D" id="3.50.50.60">
    <property type="entry name" value="FAD/NAD(P)-binding domain"/>
    <property type="match status" value="2"/>
</dbReference>
<evidence type="ECO:0000313" key="3">
    <source>
        <dbReference type="EMBL" id="TKW60477.1"/>
    </source>
</evidence>
<evidence type="ECO:0000259" key="2">
    <source>
        <dbReference type="Pfam" id="PF01266"/>
    </source>
</evidence>
<organism evidence="3 4">
    <name type="scientific">Blastochloris viridis</name>
    <name type="common">Rhodopseudomonas viridis</name>
    <dbReference type="NCBI Taxonomy" id="1079"/>
    <lineage>
        <taxon>Bacteria</taxon>
        <taxon>Pseudomonadati</taxon>
        <taxon>Pseudomonadota</taxon>
        <taxon>Alphaproteobacteria</taxon>
        <taxon>Hyphomicrobiales</taxon>
        <taxon>Blastochloridaceae</taxon>
        <taxon>Blastochloris</taxon>
    </lineage>
</organism>
<dbReference type="PANTHER" id="PTHR13847:SF289">
    <property type="entry name" value="GLYCINE OXIDASE"/>
    <property type="match status" value="1"/>
</dbReference>
<dbReference type="GO" id="GO:0005737">
    <property type="term" value="C:cytoplasm"/>
    <property type="evidence" value="ECO:0007669"/>
    <property type="project" value="TreeGrafter"/>
</dbReference>
<protein>
    <submittedName>
        <fullName evidence="3">FAD-binding oxidoreductase</fullName>
    </submittedName>
</protein>
<dbReference type="Proteomes" id="UP000320948">
    <property type="component" value="Unassembled WGS sequence"/>
</dbReference>
<dbReference type="AlphaFoldDB" id="A0A6N4R8C5"/>
<dbReference type="PANTHER" id="PTHR13847">
    <property type="entry name" value="SARCOSINE DEHYDROGENASE-RELATED"/>
    <property type="match status" value="1"/>
</dbReference>
<dbReference type="SUPFAM" id="SSF51971">
    <property type="entry name" value="Nucleotide-binding domain"/>
    <property type="match status" value="1"/>
</dbReference>
<name>A0A6N4R8C5_BLAVI</name>
<dbReference type="GO" id="GO:0016491">
    <property type="term" value="F:oxidoreductase activity"/>
    <property type="evidence" value="ECO:0007669"/>
    <property type="project" value="UniProtKB-KW"/>
</dbReference>
<proteinExistence type="predicted"/>
<dbReference type="InterPro" id="IPR006076">
    <property type="entry name" value="FAD-dep_OxRdtase"/>
</dbReference>
<comment type="caution">
    <text evidence="3">The sequence shown here is derived from an EMBL/GenBank/DDBJ whole genome shotgun (WGS) entry which is preliminary data.</text>
</comment>